<feature type="transmembrane region" description="Helical" evidence="7">
    <location>
        <begin position="114"/>
        <end position="136"/>
    </location>
</feature>
<evidence type="ECO:0000256" key="7">
    <source>
        <dbReference type="RuleBase" id="RU363032"/>
    </source>
</evidence>
<evidence type="ECO:0000256" key="5">
    <source>
        <dbReference type="ARBA" id="ARBA00022989"/>
    </source>
</evidence>
<dbReference type="GO" id="GO:0005886">
    <property type="term" value="C:plasma membrane"/>
    <property type="evidence" value="ECO:0007669"/>
    <property type="project" value="UniProtKB-SubCell"/>
</dbReference>
<evidence type="ECO:0000313" key="9">
    <source>
        <dbReference type="EMBL" id="CAA9267451.1"/>
    </source>
</evidence>
<proteinExistence type="inferred from homology"/>
<dbReference type="PANTHER" id="PTHR43744">
    <property type="entry name" value="ABC TRANSPORTER PERMEASE PROTEIN MG189-RELATED-RELATED"/>
    <property type="match status" value="1"/>
</dbReference>
<dbReference type="InterPro" id="IPR035906">
    <property type="entry name" value="MetI-like_sf"/>
</dbReference>
<evidence type="ECO:0000259" key="8">
    <source>
        <dbReference type="PROSITE" id="PS50928"/>
    </source>
</evidence>
<dbReference type="PROSITE" id="PS50928">
    <property type="entry name" value="ABC_TM1"/>
    <property type="match status" value="1"/>
</dbReference>
<sequence length="282" mass="30926">MIRRLLRNGQPWLHVPLAVAAFLFLAPLLWMLVTAFKSPEDIIEGLGALQWLPRPVTTENFTGVLGKVEEFPVWRWTGNSVFISLAVTALVLTVDTLAAFAYARLRWSGRDRVFGVLLATMLVPGQVLLIPSYLLVRGLGWFDTYAALIVPAGAATFGVFLLRQFFVGIPYELEEAARIDGCGPLGILRHVVLPLSKPALAALGIFTFMGSWNAFEGPLIFTDSLLMRTLPIGITIFQGRYNIQYGPMMAAATLAAIPVTIAFLLFQRHIIKGISLTGLAGR</sequence>
<dbReference type="AlphaFoldDB" id="A0A6J4J445"/>
<evidence type="ECO:0000256" key="4">
    <source>
        <dbReference type="ARBA" id="ARBA00022692"/>
    </source>
</evidence>
<dbReference type="EMBL" id="CADCTO010000359">
    <property type="protein sequence ID" value="CAA9267451.1"/>
    <property type="molecule type" value="Genomic_DNA"/>
</dbReference>
<dbReference type="PANTHER" id="PTHR43744:SF12">
    <property type="entry name" value="ABC TRANSPORTER PERMEASE PROTEIN MG189-RELATED"/>
    <property type="match status" value="1"/>
</dbReference>
<dbReference type="SUPFAM" id="SSF161098">
    <property type="entry name" value="MetI-like"/>
    <property type="match status" value="1"/>
</dbReference>
<evidence type="ECO:0000256" key="1">
    <source>
        <dbReference type="ARBA" id="ARBA00004651"/>
    </source>
</evidence>
<keyword evidence="6 7" id="KW-0472">Membrane</keyword>
<feature type="domain" description="ABC transmembrane type-1" evidence="8">
    <location>
        <begin position="77"/>
        <end position="266"/>
    </location>
</feature>
<dbReference type="Pfam" id="PF00528">
    <property type="entry name" value="BPD_transp_1"/>
    <property type="match status" value="1"/>
</dbReference>
<feature type="transmembrane region" description="Helical" evidence="7">
    <location>
        <begin position="142"/>
        <end position="162"/>
    </location>
</feature>
<comment type="similarity">
    <text evidence="7">Belongs to the binding-protein-dependent transport system permease family.</text>
</comment>
<dbReference type="GO" id="GO:0055085">
    <property type="term" value="P:transmembrane transport"/>
    <property type="evidence" value="ECO:0007669"/>
    <property type="project" value="InterPro"/>
</dbReference>
<keyword evidence="3" id="KW-1003">Cell membrane</keyword>
<keyword evidence="5 7" id="KW-1133">Transmembrane helix</keyword>
<feature type="transmembrane region" description="Helical" evidence="7">
    <location>
        <begin position="81"/>
        <end position="102"/>
    </location>
</feature>
<name>A0A6J4J445_9BACT</name>
<evidence type="ECO:0000256" key="2">
    <source>
        <dbReference type="ARBA" id="ARBA00022448"/>
    </source>
</evidence>
<dbReference type="InterPro" id="IPR000515">
    <property type="entry name" value="MetI-like"/>
</dbReference>
<keyword evidence="2 7" id="KW-0813">Transport</keyword>
<dbReference type="CDD" id="cd06261">
    <property type="entry name" value="TM_PBP2"/>
    <property type="match status" value="1"/>
</dbReference>
<feature type="transmembrane region" description="Helical" evidence="7">
    <location>
        <begin position="245"/>
        <end position="266"/>
    </location>
</feature>
<accession>A0A6J4J445</accession>
<comment type="subcellular location">
    <subcellularLocation>
        <location evidence="1 7">Cell membrane</location>
        <topology evidence="1 7">Multi-pass membrane protein</topology>
    </subcellularLocation>
</comment>
<keyword evidence="4 7" id="KW-0812">Transmembrane</keyword>
<evidence type="ECO:0000256" key="3">
    <source>
        <dbReference type="ARBA" id="ARBA00022475"/>
    </source>
</evidence>
<gene>
    <name evidence="9" type="ORF">AVDCRST_MAG63-2754</name>
</gene>
<feature type="transmembrane region" description="Helical" evidence="7">
    <location>
        <begin position="12"/>
        <end position="33"/>
    </location>
</feature>
<dbReference type="Gene3D" id="1.10.3720.10">
    <property type="entry name" value="MetI-like"/>
    <property type="match status" value="1"/>
</dbReference>
<feature type="transmembrane region" description="Helical" evidence="7">
    <location>
        <begin position="199"/>
        <end position="221"/>
    </location>
</feature>
<evidence type="ECO:0000256" key="6">
    <source>
        <dbReference type="ARBA" id="ARBA00023136"/>
    </source>
</evidence>
<protein>
    <submittedName>
        <fullName evidence="9">ABC transporter, permease protein 2 (Cluster 1, maltose/g3p/polyamine/iron)</fullName>
    </submittedName>
</protein>
<organism evidence="9">
    <name type="scientific">uncultured Armatimonadetes bacterium</name>
    <dbReference type="NCBI Taxonomy" id="157466"/>
    <lineage>
        <taxon>Bacteria</taxon>
        <taxon>Bacillati</taxon>
        <taxon>Armatimonadota</taxon>
        <taxon>environmental samples</taxon>
    </lineage>
</organism>
<reference evidence="9" key="1">
    <citation type="submission" date="2020-02" db="EMBL/GenBank/DDBJ databases">
        <authorList>
            <person name="Meier V. D."/>
        </authorList>
    </citation>
    <scope>NUCLEOTIDE SEQUENCE</scope>
    <source>
        <strain evidence="9">AVDCRST_MAG63</strain>
    </source>
</reference>